<dbReference type="GO" id="GO:0042254">
    <property type="term" value="P:ribosome biogenesis"/>
    <property type="evidence" value="ECO:0007669"/>
    <property type="project" value="InterPro"/>
</dbReference>
<dbReference type="Proteomes" id="UP001154114">
    <property type="component" value="Chromosome 20"/>
</dbReference>
<sequence>MGKNKNNKKGPKANVFKVAGAKSLKKTKAKPVNLGLKDLIKDQVQAIDKEFIEISKKPKASKPSPATVKAPVKKAEKKPVTKEEVAKTAEKVVKMDL</sequence>
<dbReference type="InterPro" id="IPR031389">
    <property type="entry name" value="RBIS"/>
</dbReference>
<feature type="region of interest" description="Disordered" evidence="1">
    <location>
        <begin position="57"/>
        <end position="85"/>
    </location>
</feature>
<name>A0A9P0FUW9_CHRIL</name>
<evidence type="ECO:0000256" key="1">
    <source>
        <dbReference type="SAM" id="MobiDB-lite"/>
    </source>
</evidence>
<organism evidence="2 3">
    <name type="scientific">Chrysodeixis includens</name>
    <name type="common">Soybean looper</name>
    <name type="synonym">Pseudoplusia includens</name>
    <dbReference type="NCBI Taxonomy" id="689277"/>
    <lineage>
        <taxon>Eukaryota</taxon>
        <taxon>Metazoa</taxon>
        <taxon>Ecdysozoa</taxon>
        <taxon>Arthropoda</taxon>
        <taxon>Hexapoda</taxon>
        <taxon>Insecta</taxon>
        <taxon>Pterygota</taxon>
        <taxon>Neoptera</taxon>
        <taxon>Endopterygota</taxon>
        <taxon>Lepidoptera</taxon>
        <taxon>Glossata</taxon>
        <taxon>Ditrysia</taxon>
        <taxon>Noctuoidea</taxon>
        <taxon>Noctuidae</taxon>
        <taxon>Plusiinae</taxon>
        <taxon>Chrysodeixis</taxon>
    </lineage>
</organism>
<evidence type="ECO:0000313" key="3">
    <source>
        <dbReference type="Proteomes" id="UP001154114"/>
    </source>
</evidence>
<feature type="compositionally biased region" description="Low complexity" evidence="1">
    <location>
        <begin position="61"/>
        <end position="70"/>
    </location>
</feature>
<accession>A0A9P0FUW9</accession>
<dbReference type="Pfam" id="PF15679">
    <property type="entry name" value="DUF4665"/>
    <property type="match status" value="1"/>
</dbReference>
<proteinExistence type="predicted"/>
<dbReference type="EMBL" id="LR824023">
    <property type="protein sequence ID" value="CAH0594025.1"/>
    <property type="molecule type" value="Genomic_DNA"/>
</dbReference>
<protein>
    <submittedName>
        <fullName evidence="2">Uncharacterized protein</fullName>
    </submittedName>
</protein>
<reference evidence="2" key="1">
    <citation type="submission" date="2021-12" db="EMBL/GenBank/DDBJ databases">
        <authorList>
            <person name="King R."/>
        </authorList>
    </citation>
    <scope>NUCLEOTIDE SEQUENCE</scope>
</reference>
<dbReference type="OrthoDB" id="7400409at2759"/>
<gene>
    <name evidence="2" type="ORF">CINC_LOCUS6042</name>
</gene>
<feature type="compositionally biased region" description="Basic and acidic residues" evidence="1">
    <location>
        <begin position="73"/>
        <end position="85"/>
    </location>
</feature>
<dbReference type="AlphaFoldDB" id="A0A9P0FUW9"/>
<evidence type="ECO:0000313" key="2">
    <source>
        <dbReference type="EMBL" id="CAH0594025.1"/>
    </source>
</evidence>
<keyword evidence="3" id="KW-1185">Reference proteome</keyword>